<proteinExistence type="predicted"/>
<evidence type="ECO:0000256" key="1">
    <source>
        <dbReference type="SAM" id="Phobius"/>
    </source>
</evidence>
<dbReference type="RefSeq" id="WP_184613148.1">
    <property type="nucleotide sequence ID" value="NZ_BOOS01000004.1"/>
</dbReference>
<comment type="caution">
    <text evidence="2">The sequence shown here is derived from an EMBL/GenBank/DDBJ whole genome shotgun (WGS) entry which is preliminary data.</text>
</comment>
<protein>
    <submittedName>
        <fullName evidence="2">Uncharacterized protein</fullName>
    </submittedName>
</protein>
<accession>A0A7W9DRM0</accession>
<dbReference type="Proteomes" id="UP000588112">
    <property type="component" value="Unassembled WGS sequence"/>
</dbReference>
<keyword evidence="1" id="KW-0812">Transmembrane</keyword>
<keyword evidence="3" id="KW-1185">Reference proteome</keyword>
<feature type="transmembrane region" description="Helical" evidence="1">
    <location>
        <begin position="129"/>
        <end position="148"/>
    </location>
</feature>
<sequence length="317" mass="32962">MTPADDARPGGAGNAVTPLERRYRRLLRAYPPGHRAGHGEEMIATLLVAEAGRRVPSWREARALVAGGLRARALDAGRVPALGDGAHLGVTALAAVNLGVLLPYAGSVPVWTALAAAALLAVTRGRIGAALLLVALVGGKVAAVALGRPWLDETLLPVFPDAPWRLPALYSTGGPVAPVAAYALAFLGLLALAARRVPVRTRTWRWWLVAPLVAGADPSSWLSVQPGSAREMGRVALEVALLCLAVWAGRVAADPRWAVAGALAVTPVIVACVENTLAGGYGYVLYGRQELSHLGVLVLLVVAAGAAPLRARRRVLL</sequence>
<feature type="transmembrane region" description="Helical" evidence="1">
    <location>
        <begin position="260"/>
        <end position="285"/>
    </location>
</feature>
<gene>
    <name evidence="2" type="ORF">BJ981_004312</name>
</gene>
<organism evidence="2 3">
    <name type="scientific">Sphaerisporangium krabiense</name>
    <dbReference type="NCBI Taxonomy" id="763782"/>
    <lineage>
        <taxon>Bacteria</taxon>
        <taxon>Bacillati</taxon>
        <taxon>Actinomycetota</taxon>
        <taxon>Actinomycetes</taxon>
        <taxon>Streptosporangiales</taxon>
        <taxon>Streptosporangiaceae</taxon>
        <taxon>Sphaerisporangium</taxon>
    </lineage>
</organism>
<keyword evidence="1" id="KW-0472">Membrane</keyword>
<evidence type="ECO:0000313" key="2">
    <source>
        <dbReference type="EMBL" id="MBB5628613.1"/>
    </source>
</evidence>
<feature type="transmembrane region" description="Helical" evidence="1">
    <location>
        <begin position="291"/>
        <end position="309"/>
    </location>
</feature>
<reference evidence="2 3" key="1">
    <citation type="submission" date="2020-08" db="EMBL/GenBank/DDBJ databases">
        <title>Sequencing the genomes of 1000 actinobacteria strains.</title>
        <authorList>
            <person name="Klenk H.-P."/>
        </authorList>
    </citation>
    <scope>NUCLEOTIDE SEQUENCE [LARGE SCALE GENOMIC DNA]</scope>
    <source>
        <strain evidence="2 3">DSM 45790</strain>
    </source>
</reference>
<keyword evidence="1" id="KW-1133">Transmembrane helix</keyword>
<feature type="transmembrane region" description="Helical" evidence="1">
    <location>
        <begin position="168"/>
        <end position="192"/>
    </location>
</feature>
<name>A0A7W9DRM0_9ACTN</name>
<feature type="transmembrane region" description="Helical" evidence="1">
    <location>
        <begin position="101"/>
        <end position="122"/>
    </location>
</feature>
<dbReference type="EMBL" id="JACHBR010000001">
    <property type="protein sequence ID" value="MBB5628613.1"/>
    <property type="molecule type" value="Genomic_DNA"/>
</dbReference>
<evidence type="ECO:0000313" key="3">
    <source>
        <dbReference type="Proteomes" id="UP000588112"/>
    </source>
</evidence>
<dbReference type="AlphaFoldDB" id="A0A7W9DRM0"/>